<dbReference type="EMBL" id="BAAAIZ010000109">
    <property type="protein sequence ID" value="GAA1433475.1"/>
    <property type="molecule type" value="Genomic_DNA"/>
</dbReference>
<proteinExistence type="predicted"/>
<dbReference type="Pfam" id="PF00300">
    <property type="entry name" value="His_Phos_1"/>
    <property type="match status" value="1"/>
</dbReference>
<dbReference type="Gene3D" id="3.40.50.1240">
    <property type="entry name" value="Phosphoglycerate mutase-like"/>
    <property type="match status" value="1"/>
</dbReference>
<dbReference type="InterPro" id="IPR013078">
    <property type="entry name" value="His_Pase_superF_clade-1"/>
</dbReference>
<protein>
    <submittedName>
        <fullName evidence="1">Histidine phosphatase family protein</fullName>
    </submittedName>
</protein>
<evidence type="ECO:0000313" key="1">
    <source>
        <dbReference type="EMBL" id="GAA1433475.1"/>
    </source>
</evidence>
<dbReference type="SMART" id="SM00855">
    <property type="entry name" value="PGAM"/>
    <property type="match status" value="1"/>
</dbReference>
<gene>
    <name evidence="1" type="ORF">GCM10009601_56060</name>
</gene>
<name>A0ABP4JWS1_9ACTN</name>
<accession>A0ABP4JWS1</accession>
<dbReference type="InterPro" id="IPR050275">
    <property type="entry name" value="PGM_Phosphatase"/>
</dbReference>
<dbReference type="PANTHER" id="PTHR48100">
    <property type="entry name" value="BROAD-SPECIFICITY PHOSPHATASE YOR283W-RELATED"/>
    <property type="match status" value="1"/>
</dbReference>
<comment type="caution">
    <text evidence="1">The sequence shown here is derived from an EMBL/GenBank/DDBJ whole genome shotgun (WGS) entry which is preliminary data.</text>
</comment>
<reference evidence="2" key="1">
    <citation type="journal article" date="2019" name="Int. J. Syst. Evol. Microbiol.">
        <title>The Global Catalogue of Microorganisms (GCM) 10K type strain sequencing project: providing services to taxonomists for standard genome sequencing and annotation.</title>
        <authorList>
            <consortium name="The Broad Institute Genomics Platform"/>
            <consortium name="The Broad Institute Genome Sequencing Center for Infectious Disease"/>
            <person name="Wu L."/>
            <person name="Ma J."/>
        </authorList>
    </citation>
    <scope>NUCLEOTIDE SEQUENCE [LARGE SCALE GENOMIC DNA]</scope>
    <source>
        <strain evidence="2">JCM 11756</strain>
    </source>
</reference>
<organism evidence="1 2">
    <name type="scientific">Streptomyces thermospinosisporus</name>
    <dbReference type="NCBI Taxonomy" id="161482"/>
    <lineage>
        <taxon>Bacteria</taxon>
        <taxon>Bacillati</taxon>
        <taxon>Actinomycetota</taxon>
        <taxon>Actinomycetes</taxon>
        <taxon>Kitasatosporales</taxon>
        <taxon>Streptomycetaceae</taxon>
        <taxon>Streptomyces</taxon>
    </lineage>
</organism>
<evidence type="ECO:0000313" key="2">
    <source>
        <dbReference type="Proteomes" id="UP001500973"/>
    </source>
</evidence>
<dbReference type="PANTHER" id="PTHR48100:SF51">
    <property type="entry name" value="PHOSPHOGLYCERATE MUTASE"/>
    <property type="match status" value="1"/>
</dbReference>
<dbReference type="SUPFAM" id="SSF53254">
    <property type="entry name" value="Phosphoglycerate mutase-like"/>
    <property type="match status" value="1"/>
</dbReference>
<dbReference type="InterPro" id="IPR029033">
    <property type="entry name" value="His_PPase_superfam"/>
</dbReference>
<keyword evidence="2" id="KW-1185">Reference proteome</keyword>
<dbReference type="Proteomes" id="UP001500973">
    <property type="component" value="Unassembled WGS sequence"/>
</dbReference>
<dbReference type="CDD" id="cd07067">
    <property type="entry name" value="HP_PGM_like"/>
    <property type="match status" value="1"/>
</dbReference>
<sequence>MSAEQKKDLGADVTVVHLMRHGEVENPTGVLYGRLPGYHLSELGRRMADRVAEHLSGRDIVHVGASPLERAQETAEPIAKAHGLDIVTDERLIEAANVFQGKTFGVGDGALRRPENWKHLVNPFKPSWGEPYVDQVIRMMGALNAAKDAARGHEAVLVSHQLPIWIVRSYVERRRLWHDPRKRQCTLASLTSFTFQGDKIVSVGYGEPARDLVPPHLLAGAKRPKGGGGGKAFGA</sequence>